<proteinExistence type="predicted"/>
<evidence type="ECO:0000313" key="1">
    <source>
        <dbReference type="EMBL" id="SFN57946.1"/>
    </source>
</evidence>
<dbReference type="RefSeq" id="WP_092835692.1">
    <property type="nucleotide sequence ID" value="NZ_FOVP01000005.1"/>
</dbReference>
<dbReference type="STRING" id="1005928.SAMN04487859_10598"/>
<dbReference type="Proteomes" id="UP000198599">
    <property type="component" value="Unassembled WGS sequence"/>
</dbReference>
<dbReference type="AlphaFoldDB" id="A0A1I5A6A4"/>
<name>A0A1I5A6A4_9RHOB</name>
<keyword evidence="2" id="KW-1185">Reference proteome</keyword>
<evidence type="ECO:0000313" key="2">
    <source>
        <dbReference type="Proteomes" id="UP000198599"/>
    </source>
</evidence>
<sequence>MADMREGCAAAVEALDRDGALCLGKDSATDLLWTLLSIPTWEHLTQLCGWPQERYIETIKGLARSELTLPPRA</sequence>
<protein>
    <submittedName>
        <fullName evidence="1">Uncharacterized protein</fullName>
    </submittedName>
</protein>
<organism evidence="1 2">
    <name type="scientific">Roseovarius lutimaris</name>
    <dbReference type="NCBI Taxonomy" id="1005928"/>
    <lineage>
        <taxon>Bacteria</taxon>
        <taxon>Pseudomonadati</taxon>
        <taxon>Pseudomonadota</taxon>
        <taxon>Alphaproteobacteria</taxon>
        <taxon>Rhodobacterales</taxon>
        <taxon>Roseobacteraceae</taxon>
        <taxon>Roseovarius</taxon>
    </lineage>
</organism>
<dbReference type="OrthoDB" id="9805134at2"/>
<reference evidence="2" key="1">
    <citation type="submission" date="2016-10" db="EMBL/GenBank/DDBJ databases">
        <authorList>
            <person name="Varghese N."/>
            <person name="Submissions S."/>
        </authorList>
    </citation>
    <scope>NUCLEOTIDE SEQUENCE [LARGE SCALE GENOMIC DNA]</scope>
    <source>
        <strain evidence="2">DSM 28463</strain>
    </source>
</reference>
<accession>A0A1I5A6A4</accession>
<gene>
    <name evidence="1" type="ORF">SAMN04487859_10598</name>
</gene>
<dbReference type="EMBL" id="FOVP01000005">
    <property type="protein sequence ID" value="SFN57946.1"/>
    <property type="molecule type" value="Genomic_DNA"/>
</dbReference>